<dbReference type="Gene3D" id="4.10.240.10">
    <property type="entry name" value="Zn(2)-C6 fungal-type DNA-binding domain"/>
    <property type="match status" value="1"/>
</dbReference>
<dbReference type="OrthoDB" id="2574141at2759"/>
<evidence type="ECO:0000256" key="7">
    <source>
        <dbReference type="ARBA" id="ARBA00023242"/>
    </source>
</evidence>
<dbReference type="PROSITE" id="PS00463">
    <property type="entry name" value="ZN2_CY6_FUNGAL_1"/>
    <property type="match status" value="1"/>
</dbReference>
<dbReference type="RefSeq" id="XP_037201162.1">
    <property type="nucleotide sequence ID" value="XM_037344799.1"/>
</dbReference>
<dbReference type="Pfam" id="PF00172">
    <property type="entry name" value="Zn_clus"/>
    <property type="match status" value="1"/>
</dbReference>
<reference evidence="9 10" key="1">
    <citation type="submission" date="2020-05" db="EMBL/GenBank/DDBJ databases">
        <title>Identification and distribution of gene clusters putatively required for synthesis of sphingolipid metabolism inhibitors in phylogenetically diverse species of the filamentous fungus Fusarium.</title>
        <authorList>
            <person name="Kim H.-S."/>
            <person name="Busman M."/>
            <person name="Brown D.W."/>
            <person name="Divon H."/>
            <person name="Uhlig S."/>
            <person name="Proctor R.H."/>
        </authorList>
    </citation>
    <scope>NUCLEOTIDE SEQUENCE [LARGE SCALE GENOMIC DNA]</scope>
    <source>
        <strain evidence="9 10">NRRL 66243</strain>
    </source>
</reference>
<comment type="caution">
    <text evidence="9">The sequence shown here is derived from an EMBL/GenBank/DDBJ whole genome shotgun (WGS) entry which is preliminary data.</text>
</comment>
<dbReference type="InterPro" id="IPR036864">
    <property type="entry name" value="Zn2-C6_fun-type_DNA-bd_sf"/>
</dbReference>
<keyword evidence="7" id="KW-0539">Nucleus</keyword>
<dbReference type="AlphaFoldDB" id="A0A8H5QR90"/>
<dbReference type="InterPro" id="IPR001138">
    <property type="entry name" value="Zn2Cys6_DnaBD"/>
</dbReference>
<dbReference type="InterPro" id="IPR052202">
    <property type="entry name" value="Yeast_MetPath_Reg"/>
</dbReference>
<evidence type="ECO:0000313" key="9">
    <source>
        <dbReference type="EMBL" id="KAF5619854.1"/>
    </source>
</evidence>
<dbReference type="PANTHER" id="PTHR47782:SF12">
    <property type="entry name" value="ZN(II)2CYS6 TRANSCRIPTION FACTOR (EUROFUNG)"/>
    <property type="match status" value="1"/>
</dbReference>
<organism evidence="9 10">
    <name type="scientific">Fusarium tjaetaba</name>
    <dbReference type="NCBI Taxonomy" id="1567544"/>
    <lineage>
        <taxon>Eukaryota</taxon>
        <taxon>Fungi</taxon>
        <taxon>Dikarya</taxon>
        <taxon>Ascomycota</taxon>
        <taxon>Pezizomycotina</taxon>
        <taxon>Sordariomycetes</taxon>
        <taxon>Hypocreomycetidae</taxon>
        <taxon>Hypocreales</taxon>
        <taxon>Nectriaceae</taxon>
        <taxon>Fusarium</taxon>
        <taxon>Fusarium fujikuroi species complex</taxon>
    </lineage>
</organism>
<keyword evidence="6" id="KW-0804">Transcription</keyword>
<proteinExistence type="predicted"/>
<evidence type="ECO:0000313" key="10">
    <source>
        <dbReference type="Proteomes" id="UP000530670"/>
    </source>
</evidence>
<gene>
    <name evidence="9" type="ORF">FTJAE_11816</name>
</gene>
<name>A0A8H5QR90_9HYPO</name>
<evidence type="ECO:0000256" key="6">
    <source>
        <dbReference type="ARBA" id="ARBA00023163"/>
    </source>
</evidence>
<evidence type="ECO:0000256" key="3">
    <source>
        <dbReference type="ARBA" id="ARBA00022833"/>
    </source>
</evidence>
<evidence type="ECO:0000256" key="4">
    <source>
        <dbReference type="ARBA" id="ARBA00023015"/>
    </source>
</evidence>
<dbReference type="PANTHER" id="PTHR47782">
    <property type="entry name" value="ZN(II)2CYS6 TRANSCRIPTION FACTOR (EUROFUNG)-RELATED"/>
    <property type="match status" value="1"/>
</dbReference>
<keyword evidence="5" id="KW-0238">DNA-binding</keyword>
<dbReference type="GeneID" id="59297069"/>
<evidence type="ECO:0000256" key="5">
    <source>
        <dbReference type="ARBA" id="ARBA00023125"/>
    </source>
</evidence>
<dbReference type="GO" id="GO:0003677">
    <property type="term" value="F:DNA binding"/>
    <property type="evidence" value="ECO:0007669"/>
    <property type="project" value="UniProtKB-KW"/>
</dbReference>
<protein>
    <submittedName>
        <fullName evidence="9">Transcription factor ACEII</fullName>
    </submittedName>
</protein>
<keyword evidence="10" id="KW-1185">Reference proteome</keyword>
<feature type="domain" description="Zn(2)-C6 fungal-type" evidence="8">
    <location>
        <begin position="77"/>
        <end position="109"/>
    </location>
</feature>
<dbReference type="GO" id="GO:0008270">
    <property type="term" value="F:zinc ion binding"/>
    <property type="evidence" value="ECO:0007669"/>
    <property type="project" value="InterPro"/>
</dbReference>
<accession>A0A8H5QR90</accession>
<sequence>MFFWFDKSNCSIEKPNLLATQPLSQLEPECRLEGLGYFPSHVSTNNTFPTIARLPIYTQATLFVPNNVTTMSDLRQACDRCHSKKLKCTKIPASSVCTRCVKAGVTCVFSPPTRSLRHPDNVAFNWSILGLDEPTVDPVPSIDLDQFITTPPVSEDTDPPPPPPAQVTEISQLTDLMAGLDRLQTNFPTSQRDHLSARELTEFMKICKFDLGSFLEDLLQRSQKLLHLYPEVLKRLEPEDISCDVPDCVHNAQKQFSISKSRVPIDQSLIHLIMACHLRLLDIFDMITNHGRMCAHAVPLLPREHEPKFDMPEIKIGSFVAPKMSAASMMIAMVIELQHSLSSRAEQLEAAVSSAVGNESKAAKIISLQCELLKERASDTLDGLCSLRDNLMKLGVIR</sequence>
<comment type="subcellular location">
    <subcellularLocation>
        <location evidence="1">Nucleus</location>
    </subcellularLocation>
</comment>
<dbReference type="CDD" id="cd00067">
    <property type="entry name" value="GAL4"/>
    <property type="match status" value="1"/>
</dbReference>
<evidence type="ECO:0000259" key="8">
    <source>
        <dbReference type="PROSITE" id="PS50048"/>
    </source>
</evidence>
<dbReference type="GO" id="GO:0000981">
    <property type="term" value="F:DNA-binding transcription factor activity, RNA polymerase II-specific"/>
    <property type="evidence" value="ECO:0007669"/>
    <property type="project" value="InterPro"/>
</dbReference>
<keyword evidence="3" id="KW-0862">Zinc</keyword>
<dbReference type="Proteomes" id="UP000530670">
    <property type="component" value="Unassembled WGS sequence"/>
</dbReference>
<evidence type="ECO:0000256" key="1">
    <source>
        <dbReference type="ARBA" id="ARBA00004123"/>
    </source>
</evidence>
<dbReference type="GO" id="GO:0005634">
    <property type="term" value="C:nucleus"/>
    <property type="evidence" value="ECO:0007669"/>
    <property type="project" value="UniProtKB-SubCell"/>
</dbReference>
<evidence type="ECO:0000256" key="2">
    <source>
        <dbReference type="ARBA" id="ARBA00022723"/>
    </source>
</evidence>
<dbReference type="EMBL" id="JAAQRI010000301">
    <property type="protein sequence ID" value="KAF5619854.1"/>
    <property type="molecule type" value="Genomic_DNA"/>
</dbReference>
<dbReference type="SUPFAM" id="SSF57701">
    <property type="entry name" value="Zn2/Cys6 DNA-binding domain"/>
    <property type="match status" value="1"/>
</dbReference>
<keyword evidence="4" id="KW-0805">Transcription regulation</keyword>
<dbReference type="SMART" id="SM00066">
    <property type="entry name" value="GAL4"/>
    <property type="match status" value="1"/>
</dbReference>
<keyword evidence="2" id="KW-0479">Metal-binding</keyword>
<dbReference type="PROSITE" id="PS50048">
    <property type="entry name" value="ZN2_CY6_FUNGAL_2"/>
    <property type="match status" value="1"/>
</dbReference>